<protein>
    <submittedName>
        <fullName evidence="1">Uncharacterized protein</fullName>
    </submittedName>
</protein>
<comment type="caution">
    <text evidence="1">The sequence shown here is derived from an EMBL/GenBank/DDBJ whole genome shotgun (WGS) entry which is preliminary data.</text>
</comment>
<reference evidence="1 2" key="1">
    <citation type="submission" date="2024-01" db="EMBL/GenBank/DDBJ databases">
        <title>The complete chloroplast genome sequence of Lithospermum erythrorhizon: insights into the phylogenetic relationship among Boraginaceae species and the maternal lineages of purple gromwells.</title>
        <authorList>
            <person name="Okada T."/>
            <person name="Watanabe K."/>
        </authorList>
    </citation>
    <scope>NUCLEOTIDE SEQUENCE [LARGE SCALE GENOMIC DNA]</scope>
</reference>
<name>A0AAV3R6J2_LITER</name>
<organism evidence="1 2">
    <name type="scientific">Lithospermum erythrorhizon</name>
    <name type="common">Purple gromwell</name>
    <name type="synonym">Lithospermum officinale var. erythrorhizon</name>
    <dbReference type="NCBI Taxonomy" id="34254"/>
    <lineage>
        <taxon>Eukaryota</taxon>
        <taxon>Viridiplantae</taxon>
        <taxon>Streptophyta</taxon>
        <taxon>Embryophyta</taxon>
        <taxon>Tracheophyta</taxon>
        <taxon>Spermatophyta</taxon>
        <taxon>Magnoliopsida</taxon>
        <taxon>eudicotyledons</taxon>
        <taxon>Gunneridae</taxon>
        <taxon>Pentapetalae</taxon>
        <taxon>asterids</taxon>
        <taxon>lamiids</taxon>
        <taxon>Boraginales</taxon>
        <taxon>Boraginaceae</taxon>
        <taxon>Boraginoideae</taxon>
        <taxon>Lithospermeae</taxon>
        <taxon>Lithospermum</taxon>
    </lineage>
</organism>
<evidence type="ECO:0000313" key="1">
    <source>
        <dbReference type="EMBL" id="GAA0170856.1"/>
    </source>
</evidence>
<sequence>MEPAFQTQYEKVKAYDMYQKLDELFQKEARNERYDIVCALTDSLLGNGQAASPHVIKIIGLVERLNVLGSGVSKELVVDLILKSLPEKFSQFVMNFSMHKFELSLNELHKMITNTETNLGKTKTPISSVLVVQNKRKFKKKYNGKAKGLRKPKVTKTVG</sequence>
<dbReference type="Pfam" id="PF14223">
    <property type="entry name" value="Retrotran_gag_2"/>
    <property type="match status" value="1"/>
</dbReference>
<dbReference type="EMBL" id="BAABME010007426">
    <property type="protein sequence ID" value="GAA0170856.1"/>
    <property type="molecule type" value="Genomic_DNA"/>
</dbReference>
<accession>A0AAV3R6J2</accession>
<dbReference type="Proteomes" id="UP001454036">
    <property type="component" value="Unassembled WGS sequence"/>
</dbReference>
<keyword evidence="2" id="KW-1185">Reference proteome</keyword>
<evidence type="ECO:0000313" key="2">
    <source>
        <dbReference type="Proteomes" id="UP001454036"/>
    </source>
</evidence>
<gene>
    <name evidence="1" type="ORF">LIER_25029</name>
</gene>
<proteinExistence type="predicted"/>
<dbReference type="AlphaFoldDB" id="A0AAV3R6J2"/>